<evidence type="ECO:0000256" key="1">
    <source>
        <dbReference type="SAM" id="Phobius"/>
    </source>
</evidence>
<dbReference type="KEGG" id="sat:SYN_00857"/>
<dbReference type="Gene3D" id="1.25.10.10">
    <property type="entry name" value="Leucine-rich Repeat Variant"/>
    <property type="match status" value="2"/>
</dbReference>
<accession>Q2LWC0</accession>
<dbReference type="InterPro" id="IPR011989">
    <property type="entry name" value="ARM-like"/>
</dbReference>
<feature type="transmembrane region" description="Helical" evidence="1">
    <location>
        <begin position="6"/>
        <end position="27"/>
    </location>
</feature>
<gene>
    <name evidence="2" type="ORF">SYN_00857</name>
</gene>
<dbReference type="GO" id="GO:0016829">
    <property type="term" value="F:lyase activity"/>
    <property type="evidence" value="ECO:0007669"/>
    <property type="project" value="UniProtKB-KW"/>
</dbReference>
<keyword evidence="1" id="KW-0472">Membrane</keyword>
<dbReference type="InterPro" id="IPR004155">
    <property type="entry name" value="PBS_lyase_HEAT"/>
</dbReference>
<evidence type="ECO:0000313" key="3">
    <source>
        <dbReference type="Proteomes" id="UP000001933"/>
    </source>
</evidence>
<dbReference type="STRING" id="56780.SYN_00857"/>
<evidence type="ECO:0000313" key="2">
    <source>
        <dbReference type="EMBL" id="ABC78380.1"/>
    </source>
</evidence>
<dbReference type="AlphaFoldDB" id="Q2LWC0"/>
<dbReference type="InParanoid" id="Q2LWC0"/>
<dbReference type="Pfam" id="PF13646">
    <property type="entry name" value="HEAT_2"/>
    <property type="match status" value="2"/>
</dbReference>
<name>Q2LWC0_SYNAS</name>
<dbReference type="Proteomes" id="UP000001933">
    <property type="component" value="Chromosome"/>
</dbReference>
<proteinExistence type="predicted"/>
<keyword evidence="1" id="KW-0812">Transmembrane</keyword>
<dbReference type="HOGENOM" id="CLU_652003_0_0_7"/>
<dbReference type="InterPro" id="IPR016024">
    <property type="entry name" value="ARM-type_fold"/>
</dbReference>
<dbReference type="SMART" id="SM00567">
    <property type="entry name" value="EZ_HEAT"/>
    <property type="match status" value="3"/>
</dbReference>
<organism evidence="2 3">
    <name type="scientific">Syntrophus aciditrophicus (strain SB)</name>
    <dbReference type="NCBI Taxonomy" id="56780"/>
    <lineage>
        <taxon>Bacteria</taxon>
        <taxon>Pseudomonadati</taxon>
        <taxon>Thermodesulfobacteriota</taxon>
        <taxon>Syntrophia</taxon>
        <taxon>Syntrophales</taxon>
        <taxon>Syntrophaceae</taxon>
        <taxon>Syntrophus</taxon>
    </lineage>
</organism>
<dbReference type="EMBL" id="CP000252">
    <property type="protein sequence ID" value="ABC78380.1"/>
    <property type="molecule type" value="Genomic_DNA"/>
</dbReference>
<dbReference type="OrthoDB" id="9766168at2"/>
<dbReference type="RefSeq" id="WP_011418399.1">
    <property type="nucleotide sequence ID" value="NC_007759.1"/>
</dbReference>
<dbReference type="SUPFAM" id="SSF48371">
    <property type="entry name" value="ARM repeat"/>
    <property type="match status" value="1"/>
</dbReference>
<keyword evidence="1" id="KW-1133">Transmembrane helix</keyword>
<reference evidence="2 3" key="1">
    <citation type="journal article" date="2007" name="Proc. Natl. Acad. Sci. U.S.A.">
        <title>The genome of Syntrophus aciditrophicus: life at the thermodynamic limit of microbial growth.</title>
        <authorList>
            <person name="McInerney M.J."/>
            <person name="Rohlin L."/>
            <person name="Mouttaki H."/>
            <person name="Kim U."/>
            <person name="Krupp R.S."/>
            <person name="Rios-Hernandez L."/>
            <person name="Sieber J."/>
            <person name="Struchtemeyer C.G."/>
            <person name="Bhattacharyya A."/>
            <person name="Campbell J.W."/>
            <person name="Gunsalus R.P."/>
        </authorList>
    </citation>
    <scope>NUCLEOTIDE SEQUENCE [LARGE SCALE GENOMIC DNA]</scope>
    <source>
        <strain evidence="2 3">SB</strain>
    </source>
</reference>
<sequence>MTISQLFLISFIIFIFFLILTSIMASICRRVWNKRRYEKLDLLRELLRPALRDSIATGSIDAFTRDTKIPAGSLKWEALEQILLEMCEGVEQKTETLKLFQALGYVQYYQKQLSGRSSSIKLSATADKLGKIGDPSAIPFLVQLLQHKESEVVTVAFRSLCRIGSTEALSGVLTALPALLKGGKVTAKAIQTSLLLFGPWAGEPFLKYAAHKDDPEVLSVMIETLIAYPVSPEMFQFALSRLSHPNAEVRAKALKLLARHDMRQASFPYNPQIFQPLLKDPVWYVRLQLARTIETLRCDQYIEMLKKLVLDRQWQVRDAATASLINTGEESIDAFLELLETEDRFAKEGISEAVQRTGYKTRLIEWLGGVDLQQKFKALRMMTMMDRAGFPTPMREAIEAGCIGPELSKELAEVPQTGGAV</sequence>
<keyword evidence="3" id="KW-1185">Reference proteome</keyword>
<keyword evidence="2" id="KW-0456">Lyase</keyword>
<dbReference type="eggNOG" id="COG1413">
    <property type="taxonomic scope" value="Bacteria"/>
</dbReference>
<protein>
    <submittedName>
        <fullName evidence="2">Pbs lyase heat-like repeat protein</fullName>
    </submittedName>
</protein>